<dbReference type="Proteomes" id="UP001066276">
    <property type="component" value="Chromosome 6"/>
</dbReference>
<accession>A0AAV7QI86</accession>
<sequence length="127" mass="14581">MQRGMPRTTRVPTLHIRDDPRMYTAAVVAETVSSLGSCDPLKRERQLTVSHGPPTGRQLVLMCIVRHQQMHRERHTQVHERHLTPAEAHTSTSCCLRDRWQLHPKELLPTDARQTQCHPETAGMHTL</sequence>
<dbReference type="AlphaFoldDB" id="A0AAV7QI86"/>
<protein>
    <submittedName>
        <fullName evidence="1">Uncharacterized protein</fullName>
    </submittedName>
</protein>
<evidence type="ECO:0000313" key="2">
    <source>
        <dbReference type="Proteomes" id="UP001066276"/>
    </source>
</evidence>
<evidence type="ECO:0000313" key="1">
    <source>
        <dbReference type="EMBL" id="KAJ1139106.1"/>
    </source>
</evidence>
<comment type="caution">
    <text evidence="1">The sequence shown here is derived from an EMBL/GenBank/DDBJ whole genome shotgun (WGS) entry which is preliminary data.</text>
</comment>
<dbReference type="EMBL" id="JANPWB010000010">
    <property type="protein sequence ID" value="KAJ1139106.1"/>
    <property type="molecule type" value="Genomic_DNA"/>
</dbReference>
<proteinExistence type="predicted"/>
<name>A0AAV7QI86_PLEWA</name>
<organism evidence="1 2">
    <name type="scientific">Pleurodeles waltl</name>
    <name type="common">Iberian ribbed newt</name>
    <dbReference type="NCBI Taxonomy" id="8319"/>
    <lineage>
        <taxon>Eukaryota</taxon>
        <taxon>Metazoa</taxon>
        <taxon>Chordata</taxon>
        <taxon>Craniata</taxon>
        <taxon>Vertebrata</taxon>
        <taxon>Euteleostomi</taxon>
        <taxon>Amphibia</taxon>
        <taxon>Batrachia</taxon>
        <taxon>Caudata</taxon>
        <taxon>Salamandroidea</taxon>
        <taxon>Salamandridae</taxon>
        <taxon>Pleurodelinae</taxon>
        <taxon>Pleurodeles</taxon>
    </lineage>
</organism>
<gene>
    <name evidence="1" type="ORF">NDU88_005483</name>
</gene>
<reference evidence="1" key="1">
    <citation type="journal article" date="2022" name="bioRxiv">
        <title>Sequencing and chromosome-scale assembly of the giantPleurodeles waltlgenome.</title>
        <authorList>
            <person name="Brown T."/>
            <person name="Elewa A."/>
            <person name="Iarovenko S."/>
            <person name="Subramanian E."/>
            <person name="Araus A.J."/>
            <person name="Petzold A."/>
            <person name="Susuki M."/>
            <person name="Suzuki K.-i.T."/>
            <person name="Hayashi T."/>
            <person name="Toyoda A."/>
            <person name="Oliveira C."/>
            <person name="Osipova E."/>
            <person name="Leigh N.D."/>
            <person name="Simon A."/>
            <person name="Yun M.H."/>
        </authorList>
    </citation>
    <scope>NUCLEOTIDE SEQUENCE</scope>
    <source>
        <strain evidence="1">20211129_DDA</strain>
        <tissue evidence="1">Liver</tissue>
    </source>
</reference>
<keyword evidence="2" id="KW-1185">Reference proteome</keyword>